<reference evidence="9" key="1">
    <citation type="submission" date="2016-03" db="EMBL/GenBank/DDBJ databases">
        <authorList>
            <person name="Devillers Hugo."/>
        </authorList>
    </citation>
    <scope>NUCLEOTIDE SEQUENCE [LARGE SCALE GENOMIC DNA]</scope>
</reference>
<dbReference type="GO" id="GO:0006357">
    <property type="term" value="P:regulation of transcription by RNA polymerase II"/>
    <property type="evidence" value="ECO:0007669"/>
    <property type="project" value="InterPro"/>
</dbReference>
<evidence type="ECO:0000256" key="5">
    <source>
        <dbReference type="ARBA" id="ARBA00023163"/>
    </source>
</evidence>
<evidence type="ECO:0000256" key="1">
    <source>
        <dbReference type="ARBA" id="ARBA00004123"/>
    </source>
</evidence>
<keyword evidence="4 7" id="KW-0010">Activator</keyword>
<dbReference type="GO" id="GO:0003712">
    <property type="term" value="F:transcription coregulator activity"/>
    <property type="evidence" value="ECO:0007669"/>
    <property type="project" value="InterPro"/>
</dbReference>
<evidence type="ECO:0000256" key="6">
    <source>
        <dbReference type="ARBA" id="ARBA00023242"/>
    </source>
</evidence>
<evidence type="ECO:0000256" key="3">
    <source>
        <dbReference type="ARBA" id="ARBA00023015"/>
    </source>
</evidence>
<name>A0A1G4KH97_9SACH</name>
<dbReference type="EMBL" id="LT598480">
    <property type="protein sequence ID" value="SCV03927.1"/>
    <property type="molecule type" value="Genomic_DNA"/>
</dbReference>
<comment type="similarity">
    <text evidence="2 7">Belongs to the Mediator complex subunit 9 family.</text>
</comment>
<keyword evidence="6 7" id="KW-0539">Nucleus</keyword>
<keyword evidence="5 7" id="KW-0804">Transcription</keyword>
<comment type="subunit">
    <text evidence="7">Component of the Mediator complex.</text>
</comment>
<evidence type="ECO:0000256" key="4">
    <source>
        <dbReference type="ARBA" id="ARBA00023159"/>
    </source>
</evidence>
<proteinExistence type="inferred from homology"/>
<dbReference type="OrthoDB" id="4069563at2759"/>
<dbReference type="Proteomes" id="UP000191144">
    <property type="component" value="Chromosome H"/>
</dbReference>
<evidence type="ECO:0000256" key="2">
    <source>
        <dbReference type="ARBA" id="ARBA00008089"/>
    </source>
</evidence>
<dbReference type="GO" id="GO:0016592">
    <property type="term" value="C:mediator complex"/>
    <property type="evidence" value="ECO:0007669"/>
    <property type="project" value="InterPro"/>
</dbReference>
<evidence type="ECO:0000313" key="8">
    <source>
        <dbReference type="EMBL" id="SCV03927.1"/>
    </source>
</evidence>
<organism evidence="8 9">
    <name type="scientific">Lachancea meyersii CBS 8951</name>
    <dbReference type="NCBI Taxonomy" id="1266667"/>
    <lineage>
        <taxon>Eukaryota</taxon>
        <taxon>Fungi</taxon>
        <taxon>Dikarya</taxon>
        <taxon>Ascomycota</taxon>
        <taxon>Saccharomycotina</taxon>
        <taxon>Saccharomycetes</taxon>
        <taxon>Saccharomycetales</taxon>
        <taxon>Saccharomycetaceae</taxon>
        <taxon>Lachancea</taxon>
    </lineage>
</organism>
<sequence>MNPHLAEIERLLIPNSQQSSSPSVEFIPQLYYALHLVKKDPNSSTNSLGSATSSIRHRLKQCKAHLAQNDECRELLSKTPAEWEATLEQRQKDLDAKRELCRLLGLQIQQL</sequence>
<dbReference type="InterPro" id="IPR011425">
    <property type="entry name" value="Med9"/>
</dbReference>
<keyword evidence="3 7" id="KW-0805">Transcription regulation</keyword>
<protein>
    <recommendedName>
        <fullName evidence="7">Mediator of RNA polymerase II transcription subunit 9</fullName>
    </recommendedName>
    <alternativeName>
        <fullName evidence="7">Mediator complex subunit 9</fullName>
    </alternativeName>
</protein>
<comment type="subcellular location">
    <subcellularLocation>
        <location evidence="1 7">Nucleus</location>
    </subcellularLocation>
</comment>
<evidence type="ECO:0000313" key="9">
    <source>
        <dbReference type="Proteomes" id="UP000191144"/>
    </source>
</evidence>
<dbReference type="Pfam" id="PF07544">
    <property type="entry name" value="Med9"/>
    <property type="match status" value="1"/>
</dbReference>
<accession>A0A1G4KH97</accession>
<gene>
    <name evidence="7" type="primary">MED9</name>
    <name evidence="8" type="ORF">LAME_0H14356G</name>
</gene>
<comment type="function">
    <text evidence="7">Component of the Mediator complex, a coactivator involved in the regulated transcription of nearly all RNA polymerase II-dependent genes. Mediator functions as a bridge to convey information from gene-specific regulatory proteins to the basal RNA polymerase II transcription machinery. Mediator is recruited to promoters by direct interactions with regulatory proteins and serves as a scaffold for the assembly of a functional preinitiation complex with RNA polymerase II and the general transcription factors.</text>
</comment>
<evidence type="ECO:0000256" key="7">
    <source>
        <dbReference type="RuleBase" id="RU364145"/>
    </source>
</evidence>
<keyword evidence="9" id="KW-1185">Reference proteome</keyword>
<dbReference type="AlphaFoldDB" id="A0A1G4KH97"/>